<reference evidence="1" key="1">
    <citation type="submission" date="2022-04" db="EMBL/GenBank/DDBJ databases">
        <title>Chromosome-scale genome assembly of Holotrichia oblita Faldermann.</title>
        <authorList>
            <person name="Rongchong L."/>
        </authorList>
    </citation>
    <scope>NUCLEOTIDE SEQUENCE</scope>
    <source>
        <strain evidence="1">81SQS9</strain>
    </source>
</reference>
<dbReference type="Proteomes" id="UP001056778">
    <property type="component" value="Chromosome 5"/>
</dbReference>
<sequence length="200" mass="22835">MAEEDNQLESLKSSLKHWREIILPVTSVLLWEKSWHPCALIGGTTMLFMSVWLLDPSLLTAISIIGLTVTISDYVVPLLTASMMKGDMWSEKKEKQLDEICMILLKYYNTLVNRAITFCELRTIKPKLYYSCTIITLMVLAWIGNNINNLFLTYLFVVAVLLFPGMEQNGIIHLYSKILTQKIGDMAQNRKLKVGQVKSD</sequence>
<protein>
    <submittedName>
        <fullName evidence="1">Adp-ribosylation-like factor 6-interacting protein</fullName>
    </submittedName>
</protein>
<organism evidence="1 2">
    <name type="scientific">Holotrichia oblita</name>
    <name type="common">Chafer beetle</name>
    <dbReference type="NCBI Taxonomy" id="644536"/>
    <lineage>
        <taxon>Eukaryota</taxon>
        <taxon>Metazoa</taxon>
        <taxon>Ecdysozoa</taxon>
        <taxon>Arthropoda</taxon>
        <taxon>Hexapoda</taxon>
        <taxon>Insecta</taxon>
        <taxon>Pterygota</taxon>
        <taxon>Neoptera</taxon>
        <taxon>Endopterygota</taxon>
        <taxon>Coleoptera</taxon>
        <taxon>Polyphaga</taxon>
        <taxon>Scarabaeiformia</taxon>
        <taxon>Scarabaeidae</taxon>
        <taxon>Melolonthinae</taxon>
        <taxon>Holotrichia</taxon>
    </lineage>
</organism>
<evidence type="ECO:0000313" key="2">
    <source>
        <dbReference type="Proteomes" id="UP001056778"/>
    </source>
</evidence>
<keyword evidence="2" id="KW-1185">Reference proteome</keyword>
<accession>A0ACB9T635</accession>
<comment type="caution">
    <text evidence="1">The sequence shown here is derived from an EMBL/GenBank/DDBJ whole genome shotgun (WGS) entry which is preliminary data.</text>
</comment>
<dbReference type="EMBL" id="CM043019">
    <property type="protein sequence ID" value="KAI4462271.1"/>
    <property type="molecule type" value="Genomic_DNA"/>
</dbReference>
<evidence type="ECO:0000313" key="1">
    <source>
        <dbReference type="EMBL" id="KAI4462271.1"/>
    </source>
</evidence>
<name>A0ACB9T635_HOLOL</name>
<proteinExistence type="predicted"/>
<gene>
    <name evidence="1" type="ORF">MML48_5g00005922</name>
</gene>